<organism evidence="2 3">
    <name type="scientific">Heyndrickxia oleronia</name>
    <dbReference type="NCBI Taxonomy" id="38875"/>
    <lineage>
        <taxon>Bacteria</taxon>
        <taxon>Bacillati</taxon>
        <taxon>Bacillota</taxon>
        <taxon>Bacilli</taxon>
        <taxon>Bacillales</taxon>
        <taxon>Bacillaceae</taxon>
        <taxon>Heyndrickxia</taxon>
    </lineage>
</organism>
<sequence length="302" mass="35198">MKKALSIFLLFTILILSACSNTAIQQKSEKEGEEPTETELTWLEILEVYSQENLSAQNFFETYSKYIDQFTSTTARNMANEMYNKVVQHLITSKDNKRLYFLYTEGFIKHKEVLSKDLVKSVNQIVADVKIEEDAKKEKIKRILSIIENKNFDSLHSYIDDTLDKETLDSLLSYGYAIEELQKNGETNHFFDLLLSISPLYKGEKNKEIEAFVTKYLALDEWKEKYIVKINNRIMNQEYKGDQVKNIPLTAGMSKQEVVYSAWGKPLQIKIFPTDQGVSEQWIYSDIKHLTFDNNELTGWQE</sequence>
<evidence type="ECO:0000256" key="1">
    <source>
        <dbReference type="SAM" id="SignalP"/>
    </source>
</evidence>
<dbReference type="EMBL" id="MTLA01000389">
    <property type="protein sequence ID" value="OOP66025.1"/>
    <property type="molecule type" value="Genomic_DNA"/>
</dbReference>
<evidence type="ECO:0000313" key="3">
    <source>
        <dbReference type="Proteomes" id="UP000189761"/>
    </source>
</evidence>
<feature type="chain" id="PRO_5038754344" description="Lipoprotein" evidence="1">
    <location>
        <begin position="19"/>
        <end position="302"/>
    </location>
</feature>
<dbReference type="RefSeq" id="WP_071974901.1">
    <property type="nucleotide sequence ID" value="NZ_CP065424.1"/>
</dbReference>
<accession>A0A8E2LBK2</accession>
<gene>
    <name evidence="2" type="ORF">BWZ43_23160</name>
</gene>
<dbReference type="PROSITE" id="PS51257">
    <property type="entry name" value="PROKAR_LIPOPROTEIN"/>
    <property type="match status" value="1"/>
</dbReference>
<name>A0A8E2LBK2_9BACI</name>
<comment type="caution">
    <text evidence="2">The sequence shown here is derived from an EMBL/GenBank/DDBJ whole genome shotgun (WGS) entry which is preliminary data.</text>
</comment>
<dbReference type="AlphaFoldDB" id="A0A8E2LBK2"/>
<keyword evidence="1" id="KW-0732">Signal</keyword>
<evidence type="ECO:0008006" key="4">
    <source>
        <dbReference type="Google" id="ProtNLM"/>
    </source>
</evidence>
<dbReference type="Proteomes" id="UP000189761">
    <property type="component" value="Unassembled WGS sequence"/>
</dbReference>
<proteinExistence type="predicted"/>
<protein>
    <recommendedName>
        <fullName evidence="4">Lipoprotein</fullName>
    </recommendedName>
</protein>
<feature type="signal peptide" evidence="1">
    <location>
        <begin position="1"/>
        <end position="18"/>
    </location>
</feature>
<reference evidence="2 3" key="1">
    <citation type="submission" date="2017-01" db="EMBL/GenBank/DDBJ databases">
        <title>Draft genome sequence of Bacillus oleronius.</title>
        <authorList>
            <person name="Allam M."/>
        </authorList>
    </citation>
    <scope>NUCLEOTIDE SEQUENCE [LARGE SCALE GENOMIC DNA]</scope>
    <source>
        <strain evidence="2 3">DSM 9356</strain>
    </source>
</reference>
<keyword evidence="3" id="KW-1185">Reference proteome</keyword>
<evidence type="ECO:0000313" key="2">
    <source>
        <dbReference type="EMBL" id="OOP66025.1"/>
    </source>
</evidence>